<evidence type="ECO:0008006" key="3">
    <source>
        <dbReference type="Google" id="ProtNLM"/>
    </source>
</evidence>
<sequence length="619" mass="69497">MSTNPFGVQNPEHVNPEYIARNFVEMQTDFPRLKELGNTFIHGARGTGKSMLLRSLEPRVMILQAKAEKLKDLPFVAVHVPLRTTDFGAPEFNRFKGYAVNAIGEHLLVMHVVLRVAQLLDSFSGEISQISATRFRERFEELFNVAGGSVANDTDTETSHEGSPFRSVAETCEMDIFRVRQFLVRQPFRNADPDYAGALAGFLDFLIPLAREVKRLDGVPNVPLFVMLDDADNLSIPLQRVLNSWVSTRSTGDICLKVTTQLAYATMRTLDNRIIESPHDYAEVNLTAVYTASSDTYSRRLHEIVTKRLRNSDILSSVDEFFPLDTAQEERLHAIAADIVAKHVEINLSSEDQVGSARSRDEARRYTVPTFMREIAGSSKSAHTYSYAGFRSLVDLSSGVVRWFLEPASRMYDRVISEGLGDPGTVTEIPVSIQDAVIKDWSAEFLEPLTRQTTEISDTQTDLSEGIESLHADGHETVLYEQLRNLIEGLGRLFRGKLLDANASEQRVFSVVLRDRPKPELERVLSLGVRLGYLQRSDYAAKEALGGRRPRYILARRLGPHYKLDISGYAAHLSIMSRDLEVAMRNPGDFVKARLRQDGSADSQFSLDLDGDRLEHSDN</sequence>
<dbReference type="SUPFAM" id="SSF52540">
    <property type="entry name" value="P-loop containing nucleoside triphosphate hydrolases"/>
    <property type="match status" value="1"/>
</dbReference>
<dbReference type="EMBL" id="CP001192">
    <property type="protein sequence ID" value="ACI58171.1"/>
    <property type="molecule type" value="Genomic_DNA"/>
</dbReference>
<proteinExistence type="predicted"/>
<dbReference type="Proteomes" id="UP000008330">
    <property type="component" value="Plasmid pRLG201"/>
</dbReference>
<gene>
    <name evidence="1" type="ordered locus">Rleg2_4940</name>
</gene>
<evidence type="ECO:0000313" key="2">
    <source>
        <dbReference type="Proteomes" id="UP000008330"/>
    </source>
</evidence>
<dbReference type="KEGG" id="rlt:Rleg2_4940"/>
<keyword evidence="2" id="KW-1185">Reference proteome</keyword>
<dbReference type="Pfam" id="PF24389">
    <property type="entry name" value="ORC-CDC6-like"/>
    <property type="match status" value="1"/>
</dbReference>
<organism evidence="1 2">
    <name type="scientific">Rhizobium leguminosarum bv. trifolii (strain WSM2304)</name>
    <dbReference type="NCBI Taxonomy" id="395492"/>
    <lineage>
        <taxon>Bacteria</taxon>
        <taxon>Pseudomonadati</taxon>
        <taxon>Pseudomonadota</taxon>
        <taxon>Alphaproteobacteria</taxon>
        <taxon>Hyphomicrobiales</taxon>
        <taxon>Rhizobiaceae</taxon>
        <taxon>Rhizobium/Agrobacterium group</taxon>
        <taxon>Rhizobium</taxon>
    </lineage>
</organism>
<dbReference type="RefSeq" id="WP_012555879.1">
    <property type="nucleotide sequence ID" value="NC_011368.1"/>
</dbReference>
<geneLocation type="plasmid" evidence="1 2">
    <name>pRLG201</name>
</geneLocation>
<dbReference type="InterPro" id="IPR027417">
    <property type="entry name" value="P-loop_NTPase"/>
</dbReference>
<accession>A0ABF7QVM9</accession>
<name>A0ABF7QVM9_RHILW</name>
<protein>
    <recommendedName>
        <fullName evidence="3">ATP-binding protein</fullName>
    </recommendedName>
</protein>
<dbReference type="AlphaFoldDB" id="A0ABF7QVM9"/>
<keyword evidence="1" id="KW-0614">Plasmid</keyword>
<reference evidence="1 2" key="1">
    <citation type="journal article" date="2010" name="Stand. Genomic Sci.">
        <title>Complete genome sequence of Rhizobium leguminosarum bv trifolii strain WSM2304, an effective microsymbiont of the South American clover Trifolium polymorphum.</title>
        <authorList>
            <person name="Reeve W."/>
            <person name="O'Hara G."/>
            <person name="Chain P."/>
            <person name="Ardley J."/>
            <person name="Brau L."/>
            <person name="Nandesena K."/>
            <person name="Tiwari R."/>
            <person name="Malfatti S."/>
            <person name="Kiss H."/>
            <person name="Lapidus A."/>
            <person name="Copeland A."/>
            <person name="Nolan M."/>
            <person name="Land M."/>
            <person name="Ivanova N."/>
            <person name="Mavromatis K."/>
            <person name="Markowitz V."/>
            <person name="Kyrpides N."/>
            <person name="Melino V."/>
            <person name="Denton M."/>
            <person name="Yates R."/>
            <person name="Howieson J."/>
        </authorList>
    </citation>
    <scope>NUCLEOTIDE SEQUENCE [LARGE SCALE GENOMIC DNA]</scope>
    <source>
        <strain evidence="1 2">WSM2304</strain>
    </source>
</reference>
<dbReference type="InterPro" id="IPR056955">
    <property type="entry name" value="ORC-CDC6-like"/>
</dbReference>
<evidence type="ECO:0000313" key="1">
    <source>
        <dbReference type="EMBL" id="ACI58171.1"/>
    </source>
</evidence>